<dbReference type="RefSeq" id="WP_057802823.1">
    <property type="nucleotide sequence ID" value="NZ_JQBX01000009.1"/>
</dbReference>
<feature type="domain" description="N-acetyltransferase" evidence="1">
    <location>
        <begin position="16"/>
        <end position="153"/>
    </location>
</feature>
<dbReference type="Pfam" id="PF13302">
    <property type="entry name" value="Acetyltransf_3"/>
    <property type="match status" value="1"/>
</dbReference>
<sequence>MNKFELYHPIFTDHFLLDWLTMSKVKDVFELRNDAVIAEQSGRQIDQSIEETTKYVNNMMRLVMNNEALIWGISTKENRDFLGIFCIWNFDRDEKSVSIRFEILRDQQRKGVMQEVLTRMTIFCFEELGLRKIKATLLKDNVATSSLLDRAGFSVDSARTTDETITYELTQN</sequence>
<keyword evidence="3" id="KW-1185">Reference proteome</keyword>
<dbReference type="Gene3D" id="3.40.630.30">
    <property type="match status" value="1"/>
</dbReference>
<comment type="caution">
    <text evidence="2">The sequence shown here is derived from an EMBL/GenBank/DDBJ whole genome shotgun (WGS) entry which is preliminary data.</text>
</comment>
<evidence type="ECO:0000313" key="3">
    <source>
        <dbReference type="Proteomes" id="UP000051859"/>
    </source>
</evidence>
<dbReference type="InterPro" id="IPR016181">
    <property type="entry name" value="Acyl_CoA_acyltransferase"/>
</dbReference>
<accession>A0A0R2KXA8</accession>
<dbReference type="PATRIC" id="fig|331679.3.peg.1862"/>
<protein>
    <recommendedName>
        <fullName evidence="1">N-acetyltransferase domain-containing protein</fullName>
    </recommendedName>
</protein>
<evidence type="ECO:0000313" key="2">
    <source>
        <dbReference type="EMBL" id="KRN93968.1"/>
    </source>
</evidence>
<evidence type="ECO:0000259" key="1">
    <source>
        <dbReference type="Pfam" id="PF13302"/>
    </source>
</evidence>
<dbReference type="GO" id="GO:0016747">
    <property type="term" value="F:acyltransferase activity, transferring groups other than amino-acyl groups"/>
    <property type="evidence" value="ECO:0007669"/>
    <property type="project" value="InterPro"/>
</dbReference>
<dbReference type="InterPro" id="IPR051531">
    <property type="entry name" value="N-acetyltransferase"/>
</dbReference>
<proteinExistence type="predicted"/>
<dbReference type="InterPro" id="IPR000182">
    <property type="entry name" value="GNAT_dom"/>
</dbReference>
<dbReference type="AlphaFoldDB" id="A0A0R2KXA8"/>
<dbReference type="EMBL" id="JQBX01000009">
    <property type="protein sequence ID" value="KRN93968.1"/>
    <property type="molecule type" value="Genomic_DNA"/>
</dbReference>
<dbReference type="STRING" id="331679.IV81_GL001826"/>
<gene>
    <name evidence="2" type="ORF">IV81_GL001826</name>
</gene>
<dbReference type="Proteomes" id="UP000051859">
    <property type="component" value="Unassembled WGS sequence"/>
</dbReference>
<dbReference type="SUPFAM" id="SSF55729">
    <property type="entry name" value="Acyl-CoA N-acyltransferases (Nat)"/>
    <property type="match status" value="1"/>
</dbReference>
<organism evidence="2 3">
    <name type="scientific">Pediococcus stilesii</name>
    <dbReference type="NCBI Taxonomy" id="331679"/>
    <lineage>
        <taxon>Bacteria</taxon>
        <taxon>Bacillati</taxon>
        <taxon>Bacillota</taxon>
        <taxon>Bacilli</taxon>
        <taxon>Lactobacillales</taxon>
        <taxon>Lactobacillaceae</taxon>
        <taxon>Pediococcus</taxon>
    </lineage>
</organism>
<name>A0A0R2KXA8_9LACO</name>
<dbReference type="PANTHER" id="PTHR43792">
    <property type="entry name" value="GNAT FAMILY, PUTATIVE (AFU_ORTHOLOGUE AFUA_3G00765)-RELATED-RELATED"/>
    <property type="match status" value="1"/>
</dbReference>
<reference evidence="2 3" key="1">
    <citation type="journal article" date="2015" name="Genome Announc.">
        <title>Expanding the biotechnology potential of lactobacilli through comparative genomics of 213 strains and associated genera.</title>
        <authorList>
            <person name="Sun Z."/>
            <person name="Harris H.M."/>
            <person name="McCann A."/>
            <person name="Guo C."/>
            <person name="Argimon S."/>
            <person name="Zhang W."/>
            <person name="Yang X."/>
            <person name="Jeffery I.B."/>
            <person name="Cooney J.C."/>
            <person name="Kagawa T.F."/>
            <person name="Liu W."/>
            <person name="Song Y."/>
            <person name="Salvetti E."/>
            <person name="Wrobel A."/>
            <person name="Rasinkangas P."/>
            <person name="Parkhill J."/>
            <person name="Rea M.C."/>
            <person name="O'Sullivan O."/>
            <person name="Ritari J."/>
            <person name="Douillard F.P."/>
            <person name="Paul Ross R."/>
            <person name="Yang R."/>
            <person name="Briner A.E."/>
            <person name="Felis G.E."/>
            <person name="de Vos W.M."/>
            <person name="Barrangou R."/>
            <person name="Klaenhammer T.R."/>
            <person name="Caufield P.W."/>
            <person name="Cui Y."/>
            <person name="Zhang H."/>
            <person name="O'Toole P.W."/>
        </authorList>
    </citation>
    <scope>NUCLEOTIDE SEQUENCE [LARGE SCALE GENOMIC DNA]</scope>
    <source>
        <strain evidence="2 3">DSM 18001</strain>
    </source>
</reference>